<proteinExistence type="predicted"/>
<sequence length="198" mass="23261">MATNKSLSHHRNYQIAPSIIYSKIHSKSSESLLNNNQKIDLQQKEKQFNKIIKMKKSQTELTNFETTTTKPIEITCNATSILRRRFSLFRIKRSQPSNENVNVQALQQIIDKLRYDLHIKTTELEIIKKHTENKCNSIIQPSNESIEQAFQLQTILNTRLEEMLTENDLLKKSIQELESFAQQQKSKKNHSGFFFCYR</sequence>
<dbReference type="AlphaFoldDB" id="A0A814MXU9"/>
<reference evidence="1" key="1">
    <citation type="submission" date="2021-02" db="EMBL/GenBank/DDBJ databases">
        <authorList>
            <person name="Nowell W R."/>
        </authorList>
    </citation>
    <scope>NUCLEOTIDE SEQUENCE</scope>
</reference>
<dbReference type="EMBL" id="CAJOAX010002669">
    <property type="protein sequence ID" value="CAF3811527.1"/>
    <property type="molecule type" value="Genomic_DNA"/>
</dbReference>
<evidence type="ECO:0000313" key="1">
    <source>
        <dbReference type="EMBL" id="CAF1085233.1"/>
    </source>
</evidence>
<gene>
    <name evidence="2" type="ORF">OTI717_LOCUS18855</name>
    <name evidence="1" type="ORF">RFH988_LOCUS18509</name>
</gene>
<dbReference type="EMBL" id="CAJNOO010001043">
    <property type="protein sequence ID" value="CAF1085233.1"/>
    <property type="molecule type" value="Genomic_DNA"/>
</dbReference>
<name>A0A814MXU9_9BILA</name>
<dbReference type="Proteomes" id="UP000663882">
    <property type="component" value="Unassembled WGS sequence"/>
</dbReference>
<accession>A0A814MXU9</accession>
<protein>
    <submittedName>
        <fullName evidence="1">Uncharacterized protein</fullName>
    </submittedName>
</protein>
<evidence type="ECO:0000313" key="2">
    <source>
        <dbReference type="EMBL" id="CAF3811527.1"/>
    </source>
</evidence>
<comment type="caution">
    <text evidence="1">The sequence shown here is derived from an EMBL/GenBank/DDBJ whole genome shotgun (WGS) entry which is preliminary data.</text>
</comment>
<dbReference type="OrthoDB" id="10013599at2759"/>
<evidence type="ECO:0000313" key="3">
    <source>
        <dbReference type="Proteomes" id="UP000663882"/>
    </source>
</evidence>
<organism evidence="1 3">
    <name type="scientific">Rotaria sordida</name>
    <dbReference type="NCBI Taxonomy" id="392033"/>
    <lineage>
        <taxon>Eukaryota</taxon>
        <taxon>Metazoa</taxon>
        <taxon>Spiralia</taxon>
        <taxon>Gnathifera</taxon>
        <taxon>Rotifera</taxon>
        <taxon>Eurotatoria</taxon>
        <taxon>Bdelloidea</taxon>
        <taxon>Philodinida</taxon>
        <taxon>Philodinidae</taxon>
        <taxon>Rotaria</taxon>
    </lineage>
</organism>
<dbReference type="Proteomes" id="UP000663823">
    <property type="component" value="Unassembled WGS sequence"/>
</dbReference>